<dbReference type="AlphaFoldDB" id="A0A1N7LMD6"/>
<name>A0A1N7LMD6_9BACL</name>
<organism evidence="2 3">
    <name type="scientific">Kroppenstedtia eburnea</name>
    <dbReference type="NCBI Taxonomy" id="714067"/>
    <lineage>
        <taxon>Bacteria</taxon>
        <taxon>Bacillati</taxon>
        <taxon>Bacillota</taxon>
        <taxon>Bacilli</taxon>
        <taxon>Bacillales</taxon>
        <taxon>Thermoactinomycetaceae</taxon>
        <taxon>Kroppenstedtia</taxon>
    </lineage>
</organism>
<gene>
    <name evidence="2" type="ORF">SAMN05421790_104262</name>
</gene>
<reference evidence="2" key="1">
    <citation type="submission" date="2017-01" db="EMBL/GenBank/DDBJ databases">
        <authorList>
            <person name="Mah S.A."/>
            <person name="Swanson W.J."/>
            <person name="Moy G.W."/>
            <person name="Vacquier V.D."/>
        </authorList>
    </citation>
    <scope>NUCLEOTIDE SEQUENCE [LARGE SCALE GENOMIC DNA]</scope>
    <source>
        <strain evidence="2">DSM 45196</strain>
    </source>
</reference>
<evidence type="ECO:0000313" key="3">
    <source>
        <dbReference type="Proteomes" id="UP000186795"/>
    </source>
</evidence>
<dbReference type="OrthoDB" id="1925744at2"/>
<keyword evidence="1" id="KW-1133">Transmembrane helix</keyword>
<sequence length="102" mass="11051">MSTARILKWISGGLEGILAIPVLGGLIVVMNSYIPLVVMLVLHIITLVISIQAQVNKYGSIMGIITSCLAWIPILGWFLHVLAAILLMIDAVKDDRKTVEIG</sequence>
<accession>A0A1N7LMD6</accession>
<feature type="transmembrane region" description="Helical" evidence="1">
    <location>
        <begin position="6"/>
        <end position="29"/>
    </location>
</feature>
<evidence type="ECO:0000256" key="1">
    <source>
        <dbReference type="SAM" id="Phobius"/>
    </source>
</evidence>
<dbReference type="RefSeq" id="WP_009711534.1">
    <property type="nucleotide sequence ID" value="NZ_CP048103.1"/>
</dbReference>
<dbReference type="EMBL" id="FTOD01000004">
    <property type="protein sequence ID" value="SIS74901.1"/>
    <property type="molecule type" value="Genomic_DNA"/>
</dbReference>
<keyword evidence="1" id="KW-0472">Membrane</keyword>
<keyword evidence="3" id="KW-1185">Reference proteome</keyword>
<feature type="transmembrane region" description="Helical" evidence="1">
    <location>
        <begin position="36"/>
        <end position="55"/>
    </location>
</feature>
<keyword evidence="1" id="KW-0812">Transmembrane</keyword>
<proteinExistence type="predicted"/>
<feature type="transmembrane region" description="Helical" evidence="1">
    <location>
        <begin position="61"/>
        <end position="89"/>
    </location>
</feature>
<evidence type="ECO:0000313" key="2">
    <source>
        <dbReference type="EMBL" id="SIS74901.1"/>
    </source>
</evidence>
<protein>
    <submittedName>
        <fullName evidence="2">Uncharacterized protein</fullName>
    </submittedName>
</protein>
<dbReference type="Proteomes" id="UP000186795">
    <property type="component" value="Unassembled WGS sequence"/>
</dbReference>